<dbReference type="RefSeq" id="XP_008714480.1">
    <property type="nucleotide sequence ID" value="XM_008716258.1"/>
</dbReference>
<dbReference type="STRING" id="1220924.W2S452"/>
<dbReference type="HOGENOM" id="CLU_093550_0_1_1"/>
<accession>W2S452</accession>
<dbReference type="InParanoid" id="W2S452"/>
<dbReference type="Proteomes" id="UP000030752">
    <property type="component" value="Unassembled WGS sequence"/>
</dbReference>
<keyword evidence="4" id="KW-1185">Reference proteome</keyword>
<feature type="region of interest" description="Disordered" evidence="1">
    <location>
        <begin position="100"/>
        <end position="170"/>
    </location>
</feature>
<dbReference type="eggNOG" id="ENOG502SRM6">
    <property type="taxonomic scope" value="Eukaryota"/>
</dbReference>
<evidence type="ECO:0000313" key="3">
    <source>
        <dbReference type="EMBL" id="ETN42744.1"/>
    </source>
</evidence>
<dbReference type="EMBL" id="KB822718">
    <property type="protein sequence ID" value="ETN42744.1"/>
    <property type="molecule type" value="Genomic_DNA"/>
</dbReference>
<gene>
    <name evidence="3" type="ORF">HMPREF1541_01902</name>
</gene>
<dbReference type="VEuPathDB" id="FungiDB:HMPREF1541_01902"/>
<name>W2S452_CYPE1</name>
<dbReference type="AlphaFoldDB" id="W2S452"/>
<dbReference type="GeneID" id="19969241"/>
<evidence type="ECO:0000313" key="4">
    <source>
        <dbReference type="Proteomes" id="UP000030752"/>
    </source>
</evidence>
<keyword evidence="2" id="KW-0732">Signal</keyword>
<proteinExistence type="predicted"/>
<protein>
    <submittedName>
        <fullName evidence="3">Uncharacterized protein</fullName>
    </submittedName>
</protein>
<feature type="signal peptide" evidence="2">
    <location>
        <begin position="1"/>
        <end position="17"/>
    </location>
</feature>
<dbReference type="OrthoDB" id="4160690at2759"/>
<feature type="chain" id="PRO_5004824084" evidence="2">
    <location>
        <begin position="18"/>
        <end position="192"/>
    </location>
</feature>
<feature type="compositionally biased region" description="Low complexity" evidence="1">
    <location>
        <begin position="100"/>
        <end position="169"/>
    </location>
</feature>
<organism evidence="3 4">
    <name type="scientific">Cyphellophora europaea (strain CBS 101466)</name>
    <name type="common">Phialophora europaea</name>
    <dbReference type="NCBI Taxonomy" id="1220924"/>
    <lineage>
        <taxon>Eukaryota</taxon>
        <taxon>Fungi</taxon>
        <taxon>Dikarya</taxon>
        <taxon>Ascomycota</taxon>
        <taxon>Pezizomycotina</taxon>
        <taxon>Eurotiomycetes</taxon>
        <taxon>Chaetothyriomycetidae</taxon>
        <taxon>Chaetothyriales</taxon>
        <taxon>Cyphellophoraceae</taxon>
        <taxon>Cyphellophora</taxon>
    </lineage>
</organism>
<evidence type="ECO:0000256" key="1">
    <source>
        <dbReference type="SAM" id="MobiDB-lite"/>
    </source>
</evidence>
<evidence type="ECO:0000256" key="2">
    <source>
        <dbReference type="SAM" id="SignalP"/>
    </source>
</evidence>
<reference evidence="3 4" key="1">
    <citation type="submission" date="2013-03" db="EMBL/GenBank/DDBJ databases">
        <title>The Genome Sequence of Phialophora europaea CBS 101466.</title>
        <authorList>
            <consortium name="The Broad Institute Genomics Platform"/>
            <person name="Cuomo C."/>
            <person name="de Hoog S."/>
            <person name="Gorbushina A."/>
            <person name="Walker B."/>
            <person name="Young S.K."/>
            <person name="Zeng Q."/>
            <person name="Gargeya S."/>
            <person name="Fitzgerald M."/>
            <person name="Haas B."/>
            <person name="Abouelleil A."/>
            <person name="Allen A.W."/>
            <person name="Alvarado L."/>
            <person name="Arachchi H.M."/>
            <person name="Berlin A.M."/>
            <person name="Chapman S.B."/>
            <person name="Gainer-Dewar J."/>
            <person name="Goldberg J."/>
            <person name="Griggs A."/>
            <person name="Gujja S."/>
            <person name="Hansen M."/>
            <person name="Howarth C."/>
            <person name="Imamovic A."/>
            <person name="Ireland A."/>
            <person name="Larimer J."/>
            <person name="McCowan C."/>
            <person name="Murphy C."/>
            <person name="Pearson M."/>
            <person name="Poon T.W."/>
            <person name="Priest M."/>
            <person name="Roberts A."/>
            <person name="Saif S."/>
            <person name="Shea T."/>
            <person name="Sisk P."/>
            <person name="Sykes S."/>
            <person name="Wortman J."/>
            <person name="Nusbaum C."/>
            <person name="Birren B."/>
        </authorList>
    </citation>
    <scope>NUCLEOTIDE SEQUENCE [LARGE SCALE GENOMIC DNA]</scope>
    <source>
        <strain evidence="3 4">CBS 101466</strain>
    </source>
</reference>
<sequence>MFHSLLVLSALSPFVAAFVYPDVVPLEKRQAPGTPQYECHADCGGVITIARTPEYCESSNFTSSLEACLECAEEYDIWRYYGESVSAAAESCGLEATPVAANGTASDTDTTTMTESGTATTSATSTITEDASSSATEEATSSAAAEGTDSASEQSASATSEETAAATSSEGGGAIVKPAMVIIGLGLGAALL</sequence>